<evidence type="ECO:0000313" key="2">
    <source>
        <dbReference type="Proteomes" id="UP000034176"/>
    </source>
</evidence>
<dbReference type="STRING" id="1618434.UR52_C0002G0072"/>
<gene>
    <name evidence="1" type="ORF">UR52_C0002G0072</name>
</gene>
<accession>A0A0G0ASI0</accession>
<dbReference type="AlphaFoldDB" id="A0A0G0ASI0"/>
<comment type="caution">
    <text evidence="1">The sequence shown here is derived from an EMBL/GenBank/DDBJ whole genome shotgun (WGS) entry which is preliminary data.</text>
</comment>
<proteinExistence type="predicted"/>
<evidence type="ECO:0000313" key="1">
    <source>
        <dbReference type="EMBL" id="KKP59844.1"/>
    </source>
</evidence>
<name>A0A0G0ASI0_9BACT</name>
<dbReference type="Proteomes" id="UP000034176">
    <property type="component" value="Unassembled WGS sequence"/>
</dbReference>
<dbReference type="EMBL" id="LBPN01000002">
    <property type="protein sequence ID" value="KKP59844.1"/>
    <property type="molecule type" value="Genomic_DNA"/>
</dbReference>
<reference evidence="1 2" key="1">
    <citation type="journal article" date="2015" name="Nature">
        <title>rRNA introns, odd ribosomes, and small enigmatic genomes across a large radiation of phyla.</title>
        <authorList>
            <person name="Brown C.T."/>
            <person name="Hug L.A."/>
            <person name="Thomas B.C."/>
            <person name="Sharon I."/>
            <person name="Castelle C.J."/>
            <person name="Singh A."/>
            <person name="Wilkins M.J."/>
            <person name="Williams K.H."/>
            <person name="Banfield J.F."/>
        </authorList>
    </citation>
    <scope>NUCLEOTIDE SEQUENCE [LARGE SCALE GENOMIC DNA]</scope>
</reference>
<protein>
    <submittedName>
        <fullName evidence="1">Uncharacterized protein</fullName>
    </submittedName>
</protein>
<organism evidence="1 2">
    <name type="scientific">Candidatus Gottesmanbacteria bacterium GW2011_GWA1_34_13</name>
    <dbReference type="NCBI Taxonomy" id="1618434"/>
    <lineage>
        <taxon>Bacteria</taxon>
        <taxon>Candidatus Gottesmaniibacteriota</taxon>
    </lineage>
</organism>
<sequence length="46" mass="5549">MSDLFQFFLGSSRIEITYNINKNVCEFETPYSNYKEKLELKLRLIL</sequence>